<reference evidence="3" key="1">
    <citation type="submission" date="2016-11" db="UniProtKB">
        <authorList>
            <consortium name="WormBaseParasite"/>
        </authorList>
    </citation>
    <scope>IDENTIFICATION</scope>
</reference>
<keyword evidence="2" id="KW-1185">Reference proteome</keyword>
<protein>
    <submittedName>
        <fullName evidence="3">L-type lectin-like domain-containing protein</fullName>
    </submittedName>
</protein>
<organism evidence="2 3">
    <name type="scientific">Caenorhabditis tropicalis</name>
    <dbReference type="NCBI Taxonomy" id="1561998"/>
    <lineage>
        <taxon>Eukaryota</taxon>
        <taxon>Metazoa</taxon>
        <taxon>Ecdysozoa</taxon>
        <taxon>Nematoda</taxon>
        <taxon>Chromadorea</taxon>
        <taxon>Rhabditida</taxon>
        <taxon>Rhabditina</taxon>
        <taxon>Rhabditomorpha</taxon>
        <taxon>Rhabditoidea</taxon>
        <taxon>Rhabditidae</taxon>
        <taxon>Peloderinae</taxon>
        <taxon>Caenorhabditis</taxon>
    </lineage>
</organism>
<proteinExistence type="predicted"/>
<dbReference type="Proteomes" id="UP000095282">
    <property type="component" value="Unplaced"/>
</dbReference>
<name>A0A1I7V1B2_9PELO</name>
<feature type="transmembrane region" description="Helical" evidence="1">
    <location>
        <begin position="20"/>
        <end position="41"/>
    </location>
</feature>
<evidence type="ECO:0000256" key="1">
    <source>
        <dbReference type="SAM" id="Phobius"/>
    </source>
</evidence>
<accession>A0A1I7V1B2</accession>
<evidence type="ECO:0000313" key="3">
    <source>
        <dbReference type="WBParaSite" id="Csp11.Scaffold630.g21411.t1"/>
    </source>
</evidence>
<keyword evidence="1" id="KW-0472">Membrane</keyword>
<dbReference type="AlphaFoldDB" id="A0A1I7V1B2"/>
<evidence type="ECO:0000313" key="2">
    <source>
        <dbReference type="Proteomes" id="UP000095282"/>
    </source>
</evidence>
<keyword evidence="1" id="KW-1133">Transmembrane helix</keyword>
<sequence length="69" mass="8183">MQFHEYDNAYRSKWDEMTTFKWIILIGGLFWAIFVLSFGLYNYCAIKRPPPAVSFDDALCAVRFLFFSI</sequence>
<dbReference type="WBParaSite" id="Csp11.Scaffold630.g21411.t1">
    <property type="protein sequence ID" value="Csp11.Scaffold630.g21411.t1"/>
    <property type="gene ID" value="Csp11.Scaffold630.g21411"/>
</dbReference>
<keyword evidence="1" id="KW-0812">Transmembrane</keyword>